<dbReference type="AlphaFoldDB" id="A0A8C0WCN1"/>
<accession>A0A8C0WCN1</accession>
<dbReference type="InterPro" id="IPR019356">
    <property type="entry name" value="Menorin_dom"/>
</dbReference>
<comment type="similarity">
    <text evidence="1">Belongs to the menorin family.</text>
</comment>
<dbReference type="Ensembl" id="ENSCCNT00000011424.1">
    <property type="protein sequence ID" value="ENSCCNP00000008673.1"/>
    <property type="gene ID" value="ENSCCNG00000009151.1"/>
</dbReference>
<protein>
    <submittedName>
        <fullName evidence="2">Uncharacterized protein</fullName>
    </submittedName>
</protein>
<name>A0A8C0WCN1_CASCN</name>
<dbReference type="PANTHER" id="PTHR21184">
    <property type="entry name" value="MENORIN (DENDRITIC BRANCHING PROTEIN)"/>
    <property type="match status" value="1"/>
</dbReference>
<dbReference type="PANTHER" id="PTHR21184:SF3">
    <property type="entry name" value="PROTEIN FAM151B"/>
    <property type="match status" value="1"/>
</dbReference>
<evidence type="ECO:0000256" key="1">
    <source>
        <dbReference type="ARBA" id="ARBA00044953"/>
    </source>
</evidence>
<sequence length="64" mass="7219">MTAPAGGPGSWSENILKYFLRNNQISTEDGAEIIWYHAANHKAQMNEAVRSESVRYFCSPCITR</sequence>
<proteinExistence type="inferred from homology"/>
<dbReference type="GO" id="GO:0005615">
    <property type="term" value="C:extracellular space"/>
    <property type="evidence" value="ECO:0007669"/>
    <property type="project" value="TreeGrafter"/>
</dbReference>
<reference evidence="2" key="1">
    <citation type="submission" date="2023-09" db="UniProtKB">
        <authorList>
            <consortium name="Ensembl"/>
        </authorList>
    </citation>
    <scope>IDENTIFICATION</scope>
</reference>
<evidence type="ECO:0000313" key="2">
    <source>
        <dbReference type="Ensembl" id="ENSCCNP00000008673.1"/>
    </source>
</evidence>
<organism evidence="2">
    <name type="scientific">Castor canadensis</name>
    <name type="common">American beaver</name>
    <dbReference type="NCBI Taxonomy" id="51338"/>
    <lineage>
        <taxon>Eukaryota</taxon>
        <taxon>Metazoa</taxon>
        <taxon>Chordata</taxon>
        <taxon>Craniata</taxon>
        <taxon>Vertebrata</taxon>
        <taxon>Euteleostomi</taxon>
        <taxon>Mammalia</taxon>
        <taxon>Eutheria</taxon>
        <taxon>Euarchontoglires</taxon>
        <taxon>Glires</taxon>
        <taxon>Rodentia</taxon>
        <taxon>Castorimorpha</taxon>
        <taxon>Castoridae</taxon>
        <taxon>Castor</taxon>
    </lineage>
</organism>